<reference evidence="12 13" key="1">
    <citation type="submission" date="2016-01" db="EMBL/GenBank/DDBJ databases">
        <authorList>
            <person name="Mitreva M."/>
            <person name="Pepin K.H."/>
            <person name="Mihindukulasuriya K.A."/>
            <person name="Fulton R."/>
            <person name="Fronick C."/>
            <person name="O'Laughlin M."/>
            <person name="Miner T."/>
            <person name="Herter B."/>
            <person name="Rosa B.A."/>
            <person name="Cordes M."/>
            <person name="Tomlinson C."/>
            <person name="Wollam A."/>
            <person name="Palsikar V.B."/>
            <person name="Mardis E.R."/>
            <person name="Wilson R.K."/>
        </authorList>
    </citation>
    <scope>NUCLEOTIDE SEQUENCE [LARGE SCALE GENOMIC DNA]</scope>
    <source>
        <strain evidence="12 13">DNF00696</strain>
    </source>
</reference>
<dbReference type="PIRSF" id="PIRSF000498">
    <property type="entry name" value="Riboflavin_syn_A"/>
    <property type="match status" value="1"/>
</dbReference>
<dbReference type="SUPFAM" id="SSF63380">
    <property type="entry name" value="Riboflavin synthase domain-like"/>
    <property type="match status" value="2"/>
</dbReference>
<evidence type="ECO:0000256" key="2">
    <source>
        <dbReference type="ARBA" id="ARBA00002803"/>
    </source>
</evidence>
<protein>
    <recommendedName>
        <fullName evidence="5 9">Riboflavin synthase</fullName>
        <ecNumber evidence="4 9">2.5.1.9</ecNumber>
    </recommendedName>
</protein>
<dbReference type="GO" id="GO:0009231">
    <property type="term" value="P:riboflavin biosynthetic process"/>
    <property type="evidence" value="ECO:0007669"/>
    <property type="project" value="UniProtKB-KW"/>
</dbReference>
<evidence type="ECO:0000256" key="6">
    <source>
        <dbReference type="ARBA" id="ARBA00022619"/>
    </source>
</evidence>
<dbReference type="PANTHER" id="PTHR21098:SF12">
    <property type="entry name" value="RIBOFLAVIN SYNTHASE"/>
    <property type="match status" value="1"/>
</dbReference>
<dbReference type="PROSITE" id="PS51177">
    <property type="entry name" value="LUMAZINE_BIND"/>
    <property type="match status" value="2"/>
</dbReference>
<evidence type="ECO:0000256" key="8">
    <source>
        <dbReference type="ARBA" id="ARBA00022737"/>
    </source>
</evidence>
<dbReference type="AlphaFoldDB" id="A0AB34X0Z3"/>
<dbReference type="RefSeq" id="WP_060920098.1">
    <property type="nucleotide sequence ID" value="NZ_KQ960678.1"/>
</dbReference>
<dbReference type="InterPro" id="IPR023366">
    <property type="entry name" value="ATP_synth_asu-like_sf"/>
</dbReference>
<evidence type="ECO:0000259" key="11">
    <source>
        <dbReference type="PROSITE" id="PS51177"/>
    </source>
</evidence>
<evidence type="ECO:0000256" key="9">
    <source>
        <dbReference type="NCBIfam" id="TIGR00187"/>
    </source>
</evidence>
<feature type="repeat" description="Lumazine-binding" evidence="10">
    <location>
        <begin position="1"/>
        <end position="95"/>
    </location>
</feature>
<dbReference type="Proteomes" id="UP000070572">
    <property type="component" value="Unassembled WGS sequence"/>
</dbReference>
<evidence type="ECO:0000313" key="12">
    <source>
        <dbReference type="EMBL" id="KXB81636.1"/>
    </source>
</evidence>
<sequence>MFTGLITEVGRIKFLKQQEQDLEIGVACSFASQLTPGESVATSGICLTVTRIEDDAFFAYAMPETVKLTTLGQKKVGDPLNLERALLPTDRLGGHLVAGHIDGTGTVTSLEEGERWLELQISAPSSLLSQIARKGSIAIDGVSLTVTAVGADYFRVAIIPVTRDHTTLGTLKVGSLVNLETDQIAKYVERLLEGSKNQ</sequence>
<dbReference type="Gene3D" id="2.40.30.20">
    <property type="match status" value="2"/>
</dbReference>
<dbReference type="NCBIfam" id="TIGR00187">
    <property type="entry name" value="ribE"/>
    <property type="match status" value="1"/>
</dbReference>
<organism evidence="12 13">
    <name type="scientific">Varibaculum cambriense</name>
    <dbReference type="NCBI Taxonomy" id="184870"/>
    <lineage>
        <taxon>Bacteria</taxon>
        <taxon>Bacillati</taxon>
        <taxon>Actinomycetota</taxon>
        <taxon>Actinomycetes</taxon>
        <taxon>Actinomycetales</taxon>
        <taxon>Actinomycetaceae</taxon>
        <taxon>Varibaculum</taxon>
    </lineage>
</organism>
<dbReference type="CDD" id="cd00402">
    <property type="entry name" value="Riboflavin_synthase_like"/>
    <property type="match status" value="1"/>
</dbReference>
<evidence type="ECO:0000256" key="3">
    <source>
        <dbReference type="ARBA" id="ARBA00004887"/>
    </source>
</evidence>
<evidence type="ECO:0000256" key="7">
    <source>
        <dbReference type="ARBA" id="ARBA00022679"/>
    </source>
</evidence>
<feature type="domain" description="Lumazine-binding" evidence="11">
    <location>
        <begin position="1"/>
        <end position="95"/>
    </location>
</feature>
<dbReference type="EC" id="2.5.1.9" evidence="4 9"/>
<evidence type="ECO:0000256" key="10">
    <source>
        <dbReference type="PROSITE-ProRule" id="PRU00524"/>
    </source>
</evidence>
<dbReference type="GO" id="GO:0004746">
    <property type="term" value="F:riboflavin synthase activity"/>
    <property type="evidence" value="ECO:0007669"/>
    <property type="project" value="UniProtKB-UniRule"/>
</dbReference>
<gene>
    <name evidence="12" type="ORF">HMPREF1862_00385</name>
</gene>
<comment type="caution">
    <text evidence="12">The sequence shown here is derived from an EMBL/GenBank/DDBJ whole genome shotgun (WGS) entry which is preliminary data.</text>
</comment>
<accession>A0AB34X0Z3</accession>
<dbReference type="EMBL" id="LSDN01000006">
    <property type="protein sequence ID" value="KXB81636.1"/>
    <property type="molecule type" value="Genomic_DNA"/>
</dbReference>
<dbReference type="Pfam" id="PF00677">
    <property type="entry name" value="Lum_binding"/>
    <property type="match status" value="2"/>
</dbReference>
<feature type="domain" description="Lumazine-binding" evidence="11">
    <location>
        <begin position="96"/>
        <end position="192"/>
    </location>
</feature>
<evidence type="ECO:0000256" key="4">
    <source>
        <dbReference type="ARBA" id="ARBA00012827"/>
    </source>
</evidence>
<evidence type="ECO:0000313" key="13">
    <source>
        <dbReference type="Proteomes" id="UP000070572"/>
    </source>
</evidence>
<comment type="pathway">
    <text evidence="3">Cofactor biosynthesis; riboflavin biosynthesis; riboflavin from 2-hydroxy-3-oxobutyl phosphate and 5-amino-6-(D-ribitylamino)uracil: step 2/2.</text>
</comment>
<feature type="repeat" description="Lumazine-binding" evidence="10">
    <location>
        <begin position="96"/>
        <end position="192"/>
    </location>
</feature>
<dbReference type="InterPro" id="IPR017938">
    <property type="entry name" value="Riboflavin_synthase-like_b-brl"/>
</dbReference>
<evidence type="ECO:0000256" key="5">
    <source>
        <dbReference type="ARBA" id="ARBA00013950"/>
    </source>
</evidence>
<name>A0AB34X0Z3_9ACTO</name>
<dbReference type="InterPro" id="IPR001783">
    <property type="entry name" value="Lumazine-bd"/>
</dbReference>
<dbReference type="InterPro" id="IPR026017">
    <property type="entry name" value="Lumazine-bd_dom"/>
</dbReference>
<keyword evidence="8" id="KW-0677">Repeat</keyword>
<evidence type="ECO:0000256" key="1">
    <source>
        <dbReference type="ARBA" id="ARBA00000968"/>
    </source>
</evidence>
<keyword evidence="7" id="KW-0808">Transferase</keyword>
<keyword evidence="6" id="KW-0686">Riboflavin biosynthesis</keyword>
<dbReference type="NCBIfam" id="NF006767">
    <property type="entry name" value="PRK09289.1"/>
    <property type="match status" value="1"/>
</dbReference>
<comment type="catalytic activity">
    <reaction evidence="1">
        <text>2 6,7-dimethyl-8-(1-D-ribityl)lumazine + H(+) = 5-amino-6-(D-ribitylamino)uracil + riboflavin</text>
        <dbReference type="Rhea" id="RHEA:20772"/>
        <dbReference type="ChEBI" id="CHEBI:15378"/>
        <dbReference type="ChEBI" id="CHEBI:15934"/>
        <dbReference type="ChEBI" id="CHEBI:57986"/>
        <dbReference type="ChEBI" id="CHEBI:58201"/>
        <dbReference type="EC" id="2.5.1.9"/>
    </reaction>
</comment>
<comment type="function">
    <text evidence="2">Catalyzes the dismutation of two molecules of 6,7-dimethyl-8-ribityllumazine, resulting in the formation of riboflavin and 5-amino-6-(D-ribitylamino)uracil.</text>
</comment>
<dbReference type="FunFam" id="2.40.30.20:FF:000004">
    <property type="entry name" value="Riboflavin synthase, alpha subunit"/>
    <property type="match status" value="1"/>
</dbReference>
<dbReference type="PANTHER" id="PTHR21098">
    <property type="entry name" value="RIBOFLAVIN SYNTHASE ALPHA CHAIN"/>
    <property type="match status" value="1"/>
</dbReference>
<proteinExistence type="predicted"/>